<evidence type="ECO:0000259" key="9">
    <source>
        <dbReference type="Pfam" id="PF03799"/>
    </source>
</evidence>
<comment type="subcellular location">
    <subcellularLocation>
        <location evidence="7">Cell inner membrane</location>
        <topology evidence="7">Single-pass type II membrane protein</topology>
    </subcellularLocation>
    <text evidence="7">Localizes to the division septum.</text>
</comment>
<dbReference type="HAMAP" id="MF_00911">
    <property type="entry name" value="FtsQ_subfam"/>
    <property type="match status" value="1"/>
</dbReference>
<evidence type="ECO:0000256" key="7">
    <source>
        <dbReference type="HAMAP-Rule" id="MF_00911"/>
    </source>
</evidence>
<keyword evidence="6 7" id="KW-0131">Cell cycle</keyword>
<evidence type="ECO:0000256" key="2">
    <source>
        <dbReference type="ARBA" id="ARBA00022519"/>
    </source>
</evidence>
<reference evidence="10 11" key="1">
    <citation type="submission" date="2020-03" db="EMBL/GenBank/DDBJ databases">
        <title>Bacterial isolates of synthetic phycosphere.</title>
        <authorList>
            <person name="Fu H."/>
            <person name="Moran M.A."/>
        </authorList>
    </citation>
    <scope>NUCLEOTIDE SEQUENCE [LARGE SCALE GENOMIC DNA]</scope>
    <source>
        <strain evidence="10 11">HF1</strain>
    </source>
</reference>
<dbReference type="GO" id="GO:0051301">
    <property type="term" value="P:cell division"/>
    <property type="evidence" value="ECO:0007669"/>
    <property type="project" value="UniProtKB-KW"/>
</dbReference>
<evidence type="ECO:0000313" key="11">
    <source>
        <dbReference type="Proteomes" id="UP000709466"/>
    </source>
</evidence>
<protein>
    <recommendedName>
        <fullName evidence="7">Cell division protein FtsQ</fullName>
    </recommendedName>
</protein>
<accession>A0ABX0W4P5</accession>
<evidence type="ECO:0000256" key="1">
    <source>
        <dbReference type="ARBA" id="ARBA00022475"/>
    </source>
</evidence>
<keyword evidence="4 7" id="KW-0812">Transmembrane</keyword>
<proteinExistence type="inferred from homology"/>
<keyword evidence="5 7" id="KW-1133">Transmembrane helix</keyword>
<dbReference type="Gene3D" id="3.40.50.11690">
    <property type="entry name" value="Cell division protein FtsQ/DivIB"/>
    <property type="match status" value="1"/>
</dbReference>
<feature type="region of interest" description="Disordered" evidence="8">
    <location>
        <begin position="1"/>
        <end position="24"/>
    </location>
</feature>
<keyword evidence="2 7" id="KW-0997">Cell inner membrane</keyword>
<evidence type="ECO:0000256" key="8">
    <source>
        <dbReference type="SAM" id="MobiDB-lite"/>
    </source>
</evidence>
<dbReference type="InterPro" id="IPR026579">
    <property type="entry name" value="FtsQ"/>
</dbReference>
<organism evidence="10 11">
    <name type="scientific">Marivivens donghaensis</name>
    <dbReference type="NCBI Taxonomy" id="1699413"/>
    <lineage>
        <taxon>Bacteria</taxon>
        <taxon>Pseudomonadati</taxon>
        <taxon>Pseudomonadota</taxon>
        <taxon>Alphaproteobacteria</taxon>
        <taxon>Rhodobacterales</taxon>
        <taxon>Paracoccaceae</taxon>
        <taxon>Marivivens group</taxon>
        <taxon>Marivivens</taxon>
    </lineage>
</organism>
<comment type="similarity">
    <text evidence="7">Belongs to the FtsQ/DivIB family. FtsQ subfamily.</text>
</comment>
<dbReference type="Proteomes" id="UP000709466">
    <property type="component" value="Unassembled WGS sequence"/>
</dbReference>
<feature type="domain" description="Cell division protein FtsQ/DivIB C-terminal" evidence="9">
    <location>
        <begin position="159"/>
        <end position="273"/>
    </location>
</feature>
<evidence type="ECO:0000256" key="3">
    <source>
        <dbReference type="ARBA" id="ARBA00022618"/>
    </source>
</evidence>
<evidence type="ECO:0000256" key="5">
    <source>
        <dbReference type="ARBA" id="ARBA00022989"/>
    </source>
</evidence>
<keyword evidence="1 7" id="KW-1003">Cell membrane</keyword>
<dbReference type="InterPro" id="IPR005548">
    <property type="entry name" value="Cell_div_FtsQ/DivIB_C"/>
</dbReference>
<evidence type="ECO:0000256" key="4">
    <source>
        <dbReference type="ARBA" id="ARBA00022692"/>
    </source>
</evidence>
<keyword evidence="3 7" id="KW-0132">Cell division</keyword>
<evidence type="ECO:0000256" key="6">
    <source>
        <dbReference type="ARBA" id="ARBA00023306"/>
    </source>
</evidence>
<dbReference type="PANTHER" id="PTHR35851:SF1">
    <property type="entry name" value="CELL DIVISION PROTEIN FTSQ"/>
    <property type="match status" value="1"/>
</dbReference>
<comment type="caution">
    <text evidence="10">The sequence shown here is derived from an EMBL/GenBank/DDBJ whole genome shotgun (WGS) entry which is preliminary data.</text>
</comment>
<dbReference type="PANTHER" id="PTHR35851">
    <property type="entry name" value="CELL DIVISION PROTEIN FTSQ"/>
    <property type="match status" value="1"/>
</dbReference>
<keyword evidence="7" id="KW-0472">Membrane</keyword>
<gene>
    <name evidence="7" type="primary">ftsQ</name>
    <name evidence="10" type="ORF">HCZ30_15840</name>
</gene>
<keyword evidence="11" id="KW-1185">Reference proteome</keyword>
<evidence type="ECO:0000313" key="10">
    <source>
        <dbReference type="EMBL" id="NIY73902.1"/>
    </source>
</evidence>
<name>A0ABX0W4P5_9RHOB</name>
<dbReference type="InterPro" id="IPR045335">
    <property type="entry name" value="FtsQ_C_sf"/>
</dbReference>
<dbReference type="EMBL" id="JAATOP010000015">
    <property type="protein sequence ID" value="NIY73902.1"/>
    <property type="molecule type" value="Genomic_DNA"/>
</dbReference>
<comment type="function">
    <text evidence="7">Essential cell division protein.</text>
</comment>
<dbReference type="Pfam" id="PF03799">
    <property type="entry name" value="FtsQ_DivIB_C"/>
    <property type="match status" value="1"/>
</dbReference>
<sequence>MAGGGRFMRSMSSRGNQHRRDPAPSRWSYRYERWMLTPAYRRLFRVGPPVVLAACAVAFVALDEGRRTYVTDHVNEWVDAFQHRPEFMVAELTVEGASDRLATEIVAALPIEFPISSFDMDLPAMRTTVEQIAGVEKAILRVTSAGALEVDVTPRVPVAIWRLDDGLRMIDGEGNFVASVQARSERPELPLIAGDGAKEAINEAMALFAAAAPIKDKVRGLVRMGERRWDVVLDGDQRIMLPERNAVTALERVIVMAQTQDLLRRDVQVVDMRNDDRPTLKLGITGTEEMRRLNAALSGAGK</sequence>